<protein>
    <recommendedName>
        <fullName evidence="2">PLD phosphodiesterase domain-containing protein</fullName>
    </recommendedName>
</protein>
<evidence type="ECO:0000259" key="2">
    <source>
        <dbReference type="PROSITE" id="PS50035"/>
    </source>
</evidence>
<evidence type="ECO:0000256" key="1">
    <source>
        <dbReference type="ARBA" id="ARBA00008664"/>
    </source>
</evidence>
<evidence type="ECO:0000313" key="3">
    <source>
        <dbReference type="EMBL" id="CAL1537325.1"/>
    </source>
</evidence>
<dbReference type="EMBL" id="CAXITT010000258">
    <property type="protein sequence ID" value="CAL1537325.1"/>
    <property type="molecule type" value="Genomic_DNA"/>
</dbReference>
<reference evidence="3 4" key="1">
    <citation type="submission" date="2024-04" db="EMBL/GenBank/DDBJ databases">
        <authorList>
            <consortium name="Genoscope - CEA"/>
            <person name="William W."/>
        </authorList>
    </citation>
    <scope>NUCLEOTIDE SEQUENCE [LARGE SCALE GENOMIC DNA]</scope>
</reference>
<keyword evidence="4" id="KW-1185">Reference proteome</keyword>
<comment type="similarity">
    <text evidence="1">Belongs to the phospholipase D family.</text>
</comment>
<dbReference type="InterPro" id="IPR050874">
    <property type="entry name" value="Diverse_PLD-related"/>
</dbReference>
<dbReference type="PANTHER" id="PTHR10185">
    <property type="entry name" value="PHOSPHOLIPASE D - RELATED"/>
    <property type="match status" value="1"/>
</dbReference>
<dbReference type="PROSITE" id="PS50035">
    <property type="entry name" value="PLD"/>
    <property type="match status" value="2"/>
</dbReference>
<dbReference type="Proteomes" id="UP001497497">
    <property type="component" value="Unassembled WGS sequence"/>
</dbReference>
<dbReference type="CDD" id="cd09106">
    <property type="entry name" value="PLDc_vPLD3_4_5_like_1"/>
    <property type="match status" value="1"/>
</dbReference>
<gene>
    <name evidence="3" type="ORF">GSLYS_00011238001</name>
</gene>
<dbReference type="SUPFAM" id="SSF56024">
    <property type="entry name" value="Phospholipase D/nuclease"/>
    <property type="match status" value="2"/>
</dbReference>
<dbReference type="Pfam" id="PF13918">
    <property type="entry name" value="PLDc_3"/>
    <property type="match status" value="1"/>
</dbReference>
<feature type="domain" description="PLD phosphodiesterase" evidence="2">
    <location>
        <begin position="163"/>
        <end position="190"/>
    </location>
</feature>
<evidence type="ECO:0000313" key="4">
    <source>
        <dbReference type="Proteomes" id="UP001497497"/>
    </source>
</evidence>
<organism evidence="3 4">
    <name type="scientific">Lymnaea stagnalis</name>
    <name type="common">Great pond snail</name>
    <name type="synonym">Helix stagnalis</name>
    <dbReference type="NCBI Taxonomy" id="6523"/>
    <lineage>
        <taxon>Eukaryota</taxon>
        <taxon>Metazoa</taxon>
        <taxon>Spiralia</taxon>
        <taxon>Lophotrochozoa</taxon>
        <taxon>Mollusca</taxon>
        <taxon>Gastropoda</taxon>
        <taxon>Heterobranchia</taxon>
        <taxon>Euthyneura</taxon>
        <taxon>Panpulmonata</taxon>
        <taxon>Hygrophila</taxon>
        <taxon>Lymnaeoidea</taxon>
        <taxon>Lymnaeidae</taxon>
        <taxon>Lymnaea</taxon>
    </lineage>
</organism>
<dbReference type="GO" id="GO:0003824">
    <property type="term" value="F:catalytic activity"/>
    <property type="evidence" value="ECO:0007669"/>
    <property type="project" value="InterPro"/>
</dbReference>
<comment type="caution">
    <text evidence="3">The sequence shown here is derived from an EMBL/GenBank/DDBJ whole genome shotgun (WGS) entry which is preliminary data.</text>
</comment>
<sequence length="449" mass="51033">MLTSLGTYARNYFVLVGLQLTFVYPNLAQVHTIIDGELIGMTKSADPAEVCTFTLVESVPENLTYSPTDPRLMSTYAAHKRLLERAKKSIHLSTFYWSLLGSDTPVSDYSASQGADIFQTLLAVVKAGVVDVKIVQNSTYNDTEKLASAGAQVRTIDFQRLLKSGVMHTKMWIVDDMHAYLGSCNFDWRSYSQIKETGVLIENCPSLVSDAAKIFEVYWYLSDDSRPQIPSQWPANYSTDINATSPQTVYYNQSKGLVYLSSSPPPFCPDGRTKDLDAIVNVIRAANKFIYIAVMDYLPLTIYTRPEKFWPFIDDELRRAAFERHVSVYLMASRWDHTKYEMYPFLRSLNSLKGQMDVQVKLFTVPSTPEEKRIPYARVSHSKYMVTDQHAYIGTSNWSGDYFISTAGVGFVLQEPDDGLQNSNTLREQLTAVFLRDWHSNYTEYVRSN</sequence>
<dbReference type="InterPro" id="IPR032803">
    <property type="entry name" value="PLDc_3"/>
</dbReference>
<accession>A0AAV2HV58</accession>
<dbReference type="AlphaFoldDB" id="A0AAV2HV58"/>
<name>A0AAV2HV58_LYMST</name>
<dbReference type="Gene3D" id="3.30.870.10">
    <property type="entry name" value="Endonuclease Chain A"/>
    <property type="match status" value="2"/>
</dbReference>
<feature type="domain" description="PLD phosphodiesterase" evidence="2">
    <location>
        <begin position="376"/>
        <end position="402"/>
    </location>
</feature>
<dbReference type="InterPro" id="IPR001736">
    <property type="entry name" value="PLipase_D/transphosphatidylase"/>
</dbReference>
<proteinExistence type="inferred from homology"/>
<dbReference type="PANTHER" id="PTHR10185:SF17">
    <property type="entry name" value="GM01519P-RELATED"/>
    <property type="match status" value="1"/>
</dbReference>
<dbReference type="SMART" id="SM00155">
    <property type="entry name" value="PLDc"/>
    <property type="match status" value="2"/>
</dbReference>